<name>A0A8T0P860_PANVG</name>
<keyword evidence="6 8" id="KW-0143">Chaperone</keyword>
<evidence type="ECO:0000256" key="6">
    <source>
        <dbReference type="ARBA" id="ARBA00023186"/>
    </source>
</evidence>
<keyword evidence="5 8" id="KW-0067">ATP-binding</keyword>
<dbReference type="SUPFAM" id="SSF52029">
    <property type="entry name" value="GroEL apical domain-like"/>
    <property type="match status" value="1"/>
</dbReference>
<evidence type="ECO:0000256" key="8">
    <source>
        <dbReference type="RuleBase" id="RU004187"/>
    </source>
</evidence>
<dbReference type="GO" id="GO:0016887">
    <property type="term" value="F:ATP hydrolysis activity"/>
    <property type="evidence" value="ECO:0007669"/>
    <property type="project" value="InterPro"/>
</dbReference>
<dbReference type="Gene3D" id="3.30.260.10">
    <property type="entry name" value="TCP-1-like chaperonin intermediate domain"/>
    <property type="match status" value="1"/>
</dbReference>
<dbReference type="InterPro" id="IPR012721">
    <property type="entry name" value="Chap_CCT_theta"/>
</dbReference>
<dbReference type="GO" id="GO:0005737">
    <property type="term" value="C:cytoplasm"/>
    <property type="evidence" value="ECO:0007669"/>
    <property type="project" value="UniProtKB-SubCell"/>
</dbReference>
<dbReference type="InterPro" id="IPR027413">
    <property type="entry name" value="GROEL-like_equatorial_sf"/>
</dbReference>
<protein>
    <recommendedName>
        <fullName evidence="7">CCT-theta</fullName>
    </recommendedName>
</protein>
<dbReference type="PRINTS" id="PR00304">
    <property type="entry name" value="TCOMPLEXTCP1"/>
</dbReference>
<dbReference type="PROSITE" id="PS00751">
    <property type="entry name" value="TCP1_2"/>
    <property type="match status" value="1"/>
</dbReference>
<dbReference type="InterPro" id="IPR017998">
    <property type="entry name" value="Chaperone_TCP-1"/>
</dbReference>
<dbReference type="EMBL" id="CM029052">
    <property type="protein sequence ID" value="KAG2558361.1"/>
    <property type="molecule type" value="Genomic_DNA"/>
</dbReference>
<dbReference type="CDD" id="cd03341">
    <property type="entry name" value="TCP1_theta"/>
    <property type="match status" value="1"/>
</dbReference>
<dbReference type="FunFam" id="3.50.7.10:FF:000008">
    <property type="entry name" value="T-complex protein 1 subunit theta"/>
    <property type="match status" value="1"/>
</dbReference>
<comment type="caution">
    <text evidence="9">The sequence shown here is derived from an EMBL/GenBank/DDBJ whole genome shotgun (WGS) entry which is preliminary data.</text>
</comment>
<evidence type="ECO:0000256" key="2">
    <source>
        <dbReference type="ARBA" id="ARBA00008020"/>
    </source>
</evidence>
<dbReference type="InterPro" id="IPR027410">
    <property type="entry name" value="TCP-1-like_intermed_sf"/>
</dbReference>
<dbReference type="NCBIfam" id="TIGR02346">
    <property type="entry name" value="chap_CCT_theta"/>
    <property type="match status" value="1"/>
</dbReference>
<dbReference type="Gene3D" id="1.10.560.10">
    <property type="entry name" value="GroEL-like equatorial domain"/>
    <property type="match status" value="1"/>
</dbReference>
<dbReference type="AlphaFoldDB" id="A0A8T0P860"/>
<organism evidence="9 10">
    <name type="scientific">Panicum virgatum</name>
    <name type="common">Blackwell switchgrass</name>
    <dbReference type="NCBI Taxonomy" id="38727"/>
    <lineage>
        <taxon>Eukaryota</taxon>
        <taxon>Viridiplantae</taxon>
        <taxon>Streptophyta</taxon>
        <taxon>Embryophyta</taxon>
        <taxon>Tracheophyta</taxon>
        <taxon>Spermatophyta</taxon>
        <taxon>Magnoliopsida</taxon>
        <taxon>Liliopsida</taxon>
        <taxon>Poales</taxon>
        <taxon>Poaceae</taxon>
        <taxon>PACMAD clade</taxon>
        <taxon>Panicoideae</taxon>
        <taxon>Panicodae</taxon>
        <taxon>Paniceae</taxon>
        <taxon>Panicinae</taxon>
        <taxon>Panicum</taxon>
        <taxon>Panicum sect. Hiantes</taxon>
    </lineage>
</organism>
<evidence type="ECO:0000256" key="1">
    <source>
        <dbReference type="ARBA" id="ARBA00004496"/>
    </source>
</evidence>
<keyword evidence="4 8" id="KW-0547">Nucleotide-binding</keyword>
<dbReference type="GO" id="GO:0005524">
    <property type="term" value="F:ATP binding"/>
    <property type="evidence" value="ECO:0007669"/>
    <property type="project" value="UniProtKB-KW"/>
</dbReference>
<gene>
    <name evidence="9" type="ORF">PVAP13_8NG110400</name>
</gene>
<evidence type="ECO:0000256" key="4">
    <source>
        <dbReference type="ARBA" id="ARBA00022741"/>
    </source>
</evidence>
<proteinExistence type="inferred from homology"/>
<evidence type="ECO:0000256" key="5">
    <source>
        <dbReference type="ARBA" id="ARBA00022840"/>
    </source>
</evidence>
<evidence type="ECO:0000256" key="3">
    <source>
        <dbReference type="ARBA" id="ARBA00022490"/>
    </source>
</evidence>
<keyword evidence="3" id="KW-0963">Cytoplasm</keyword>
<dbReference type="SUPFAM" id="SSF48592">
    <property type="entry name" value="GroEL equatorial domain-like"/>
    <property type="match status" value="1"/>
</dbReference>
<dbReference type="PROSITE" id="PS00750">
    <property type="entry name" value="TCP1_1"/>
    <property type="match status" value="1"/>
</dbReference>
<sequence length="473" mass="51100">MVGLGAMPGYGIQSMLKEGHRHLSGLEEAVLKNIDACGELSAITRTSLGPNGMNKMVINHLDKLFVTNDAATIVNELEVQHPAAKILVLAGRAQQEEIGDGANLTISFAGELLQKAGELIRMGLHPSEIIIGYTKAINKTIEILEDLVEKGSENMDVRNKEEVVLRMRSAVASKQFGQEDILCPLVADACMQVCPKNPANFNVDNVRVAKLVGGGLRNSTVVRGMVLKNDAVGSIKRVEKAKIAVFAGGVDTSATETKGTVLIHSAEQLENYAKTEEAKVEELIKAVADSGAKVIVSGAAVGDMALHFCERYKLMVLKISSKFELRRFCRTTGAVAILKLSQPNVDELGYADSVSVEEIGGARVTVVKNEEGGNSVATVVLRGSTDSILDDLERAVDDGVNTYKSMCRDSRIIPGAAATEIELAKRLKEFSLKETGQVILAWCSITFHVYNISWRTSENMLLVKKQKGLNVLH</sequence>
<evidence type="ECO:0000313" key="9">
    <source>
        <dbReference type="EMBL" id="KAG2558361.1"/>
    </source>
</evidence>
<dbReference type="Gene3D" id="3.50.7.10">
    <property type="entry name" value="GroEL"/>
    <property type="match status" value="1"/>
</dbReference>
<comment type="subcellular location">
    <subcellularLocation>
        <location evidence="1">Cytoplasm</location>
    </subcellularLocation>
</comment>
<dbReference type="GO" id="GO:0051082">
    <property type="term" value="F:unfolded protein binding"/>
    <property type="evidence" value="ECO:0007669"/>
    <property type="project" value="InterPro"/>
</dbReference>
<comment type="similarity">
    <text evidence="2 8">Belongs to the TCP-1 chaperonin family.</text>
</comment>
<evidence type="ECO:0000313" key="10">
    <source>
        <dbReference type="Proteomes" id="UP000823388"/>
    </source>
</evidence>
<dbReference type="InterPro" id="IPR027409">
    <property type="entry name" value="GroEL-like_apical_dom_sf"/>
</dbReference>
<dbReference type="SUPFAM" id="SSF54849">
    <property type="entry name" value="GroEL-intermediate domain like"/>
    <property type="match status" value="1"/>
</dbReference>
<keyword evidence="10" id="KW-1185">Reference proteome</keyword>
<dbReference type="PANTHER" id="PTHR11353">
    <property type="entry name" value="CHAPERONIN"/>
    <property type="match status" value="1"/>
</dbReference>
<dbReference type="InterPro" id="IPR002194">
    <property type="entry name" value="Chaperonin_TCP-1_CS"/>
</dbReference>
<dbReference type="InterPro" id="IPR002423">
    <property type="entry name" value="Cpn60/GroEL/TCP-1"/>
</dbReference>
<dbReference type="Pfam" id="PF00118">
    <property type="entry name" value="Cpn60_TCP1"/>
    <property type="match status" value="1"/>
</dbReference>
<dbReference type="Proteomes" id="UP000823388">
    <property type="component" value="Chromosome 8N"/>
</dbReference>
<reference evidence="9" key="1">
    <citation type="submission" date="2020-05" db="EMBL/GenBank/DDBJ databases">
        <title>WGS assembly of Panicum virgatum.</title>
        <authorList>
            <person name="Lovell J.T."/>
            <person name="Jenkins J."/>
            <person name="Shu S."/>
            <person name="Juenger T.E."/>
            <person name="Schmutz J."/>
        </authorList>
    </citation>
    <scope>NUCLEOTIDE SEQUENCE</scope>
    <source>
        <strain evidence="9">AP13</strain>
    </source>
</reference>
<accession>A0A8T0P860</accession>
<evidence type="ECO:0000256" key="7">
    <source>
        <dbReference type="ARBA" id="ARBA00029602"/>
    </source>
</evidence>
<dbReference type="GO" id="GO:0140662">
    <property type="term" value="F:ATP-dependent protein folding chaperone"/>
    <property type="evidence" value="ECO:0007669"/>
    <property type="project" value="InterPro"/>
</dbReference>
<dbReference type="EMBL" id="CM029052">
    <property type="protein sequence ID" value="KAG2558360.1"/>
    <property type="molecule type" value="Genomic_DNA"/>
</dbReference>